<dbReference type="EMBL" id="JTDE01007407">
    <property type="protein sequence ID" value="KAF7239284.1"/>
    <property type="molecule type" value="Genomic_DNA"/>
</dbReference>
<protein>
    <recommendedName>
        <fullName evidence="2">Helicase superfamily 3 single-stranded DNA/RNA virus domain-containing protein</fullName>
    </recommendedName>
</protein>
<accession>A0A8S9YQV4</accession>
<dbReference type="GO" id="GO:0003723">
    <property type="term" value="F:RNA binding"/>
    <property type="evidence" value="ECO:0007669"/>
    <property type="project" value="InterPro"/>
</dbReference>
<dbReference type="InterPro" id="IPR027417">
    <property type="entry name" value="P-loop_NTPase"/>
</dbReference>
<evidence type="ECO:0000313" key="3">
    <source>
        <dbReference type="EMBL" id="KAF7239284.1"/>
    </source>
</evidence>
<dbReference type="AlphaFoldDB" id="A0A8S9YQV4"/>
<evidence type="ECO:0000259" key="2">
    <source>
        <dbReference type="Pfam" id="PF00910"/>
    </source>
</evidence>
<feature type="region of interest" description="Disordered" evidence="1">
    <location>
        <begin position="28"/>
        <end position="51"/>
    </location>
</feature>
<evidence type="ECO:0000256" key="1">
    <source>
        <dbReference type="SAM" id="MobiDB-lite"/>
    </source>
</evidence>
<feature type="compositionally biased region" description="Basic and acidic residues" evidence="1">
    <location>
        <begin position="41"/>
        <end position="51"/>
    </location>
</feature>
<organism evidence="3 4">
    <name type="scientific">Paragonimus skrjabini miyazakii</name>
    <dbReference type="NCBI Taxonomy" id="59628"/>
    <lineage>
        <taxon>Eukaryota</taxon>
        <taxon>Metazoa</taxon>
        <taxon>Spiralia</taxon>
        <taxon>Lophotrochozoa</taxon>
        <taxon>Platyhelminthes</taxon>
        <taxon>Trematoda</taxon>
        <taxon>Digenea</taxon>
        <taxon>Plagiorchiida</taxon>
        <taxon>Troglotremata</taxon>
        <taxon>Troglotrematidae</taxon>
        <taxon>Paragonimus</taxon>
    </lineage>
</organism>
<evidence type="ECO:0000313" key="4">
    <source>
        <dbReference type="Proteomes" id="UP000822476"/>
    </source>
</evidence>
<keyword evidence="4" id="KW-1185">Reference proteome</keyword>
<gene>
    <name evidence="3" type="ORF">EG68_11676</name>
</gene>
<dbReference type="Pfam" id="PF00910">
    <property type="entry name" value="RNA_helicase"/>
    <property type="match status" value="1"/>
</dbReference>
<dbReference type="SUPFAM" id="SSF52540">
    <property type="entry name" value="P-loop containing nucleoside triphosphate hydrolases"/>
    <property type="match status" value="1"/>
</dbReference>
<dbReference type="InterPro" id="IPR000605">
    <property type="entry name" value="Helicase_SF3_ssDNA/RNA_vir"/>
</dbReference>
<feature type="compositionally biased region" description="Polar residues" evidence="1">
    <location>
        <begin position="28"/>
        <end position="40"/>
    </location>
</feature>
<dbReference type="OrthoDB" id="10637275at2759"/>
<reference evidence="3" key="1">
    <citation type="submission" date="2019-07" db="EMBL/GenBank/DDBJ databases">
        <title>Annotation for the trematode Paragonimus miyazaki's.</title>
        <authorList>
            <person name="Choi Y.-J."/>
        </authorList>
    </citation>
    <scope>NUCLEOTIDE SEQUENCE</scope>
    <source>
        <strain evidence="3">Japan</strain>
    </source>
</reference>
<comment type="caution">
    <text evidence="3">The sequence shown here is derived from an EMBL/GenBank/DDBJ whole genome shotgun (WGS) entry which is preliminary data.</text>
</comment>
<dbReference type="GO" id="GO:0003724">
    <property type="term" value="F:RNA helicase activity"/>
    <property type="evidence" value="ECO:0007669"/>
    <property type="project" value="InterPro"/>
</dbReference>
<feature type="domain" description="Helicase superfamily 3 single-stranded DNA/RNA virus" evidence="2">
    <location>
        <begin position="117"/>
        <end position="164"/>
    </location>
</feature>
<sequence>MEICNKHELQHAFQLEKVSKAVVNNQQDIPELTSNSQKNPETAKRDCRKNDSRVEGPWINITKTKKTGSTPMRSIIEKYKEIRDLSKLAEEYPEVFARSYNNVLRTIDTIFHSNDRWWLYGPTGSGKSRQAQTMAQGHTAYWKNSTEWWDHYPQEEYVIIDDYAGQWRIDFLLQLLD</sequence>
<name>A0A8S9YQV4_9TREM</name>
<dbReference type="Proteomes" id="UP000822476">
    <property type="component" value="Unassembled WGS sequence"/>
</dbReference>
<proteinExistence type="predicted"/>